<dbReference type="Proteomes" id="UP001183414">
    <property type="component" value="Unassembled WGS sequence"/>
</dbReference>
<evidence type="ECO:0000313" key="7">
    <source>
        <dbReference type="EMBL" id="MDT0382061.1"/>
    </source>
</evidence>
<dbReference type="NCBIfam" id="TIGR01727">
    <property type="entry name" value="oligo_HPY"/>
    <property type="match status" value="1"/>
</dbReference>
<dbReference type="GO" id="GO:0005524">
    <property type="term" value="F:ATP binding"/>
    <property type="evidence" value="ECO:0007669"/>
    <property type="project" value="UniProtKB-KW"/>
</dbReference>
<proteinExistence type="inferred from homology"/>
<feature type="compositionally biased region" description="Basic and acidic residues" evidence="5">
    <location>
        <begin position="389"/>
        <end position="409"/>
    </location>
</feature>
<dbReference type="InterPro" id="IPR050319">
    <property type="entry name" value="ABC_transp_ATP-bind"/>
</dbReference>
<gene>
    <name evidence="7" type="ORF">RM572_25190</name>
</gene>
<dbReference type="Gene3D" id="3.40.50.300">
    <property type="entry name" value="P-loop containing nucleotide triphosphate hydrolases"/>
    <property type="match status" value="1"/>
</dbReference>
<dbReference type="InterPro" id="IPR003593">
    <property type="entry name" value="AAA+_ATPase"/>
</dbReference>
<protein>
    <submittedName>
        <fullName evidence="7">Dipeptide ABC transporter ATP-binding protein</fullName>
    </submittedName>
</protein>
<accession>A0ABU2NYJ3</accession>
<dbReference type="InterPro" id="IPR017871">
    <property type="entry name" value="ABC_transporter-like_CS"/>
</dbReference>
<dbReference type="PANTHER" id="PTHR43776">
    <property type="entry name" value="TRANSPORT ATP-BINDING PROTEIN"/>
    <property type="match status" value="1"/>
</dbReference>
<sequence>MTTSEQPETLGSATQAATLTEDPAPGETLLRVQGLKKHFPITKGLLKRQVGAVRAVDGIDFDVRAGETLGVVGESGCGKSTMGRLITRLLEPTGGTVEFEGRDITHLGTAGMRPLRRDVQMIFQDPYSSLNPRHTVGAIVSAPFKLQGVKPQGGLKAEVQRLLGVVGLNPEHYNRYPHEFSGGQRQRIGIARALALNPKLVVADEPVSALDVSIQAQVVNLLDDLQDELGLTYVIIAHDLSVIRHVSDRIAVMYLGKIVELTDRQSLYTAPMHPYTRALMSAVPVPDPRGRARRGAERILLQGDVPSPIKPPTGCRFHTRCWKATRVCKVEEPPLVALRTGHQVACHHPEDFEDQRPEDTVLLTAAEKAADQAASEAADQSAASAATKEALEEAHEQAQVESQQVDKNR</sequence>
<comment type="similarity">
    <text evidence="1">Belongs to the ABC transporter superfamily.</text>
</comment>
<evidence type="ECO:0000259" key="6">
    <source>
        <dbReference type="PROSITE" id="PS50893"/>
    </source>
</evidence>
<evidence type="ECO:0000256" key="2">
    <source>
        <dbReference type="ARBA" id="ARBA00022448"/>
    </source>
</evidence>
<dbReference type="RefSeq" id="WP_311675675.1">
    <property type="nucleotide sequence ID" value="NZ_JAVREQ010000030.1"/>
</dbReference>
<keyword evidence="2" id="KW-0813">Transport</keyword>
<feature type="compositionally biased region" description="Low complexity" evidence="5">
    <location>
        <begin position="368"/>
        <end position="388"/>
    </location>
</feature>
<feature type="domain" description="ABC transporter" evidence="6">
    <location>
        <begin position="30"/>
        <end position="280"/>
    </location>
</feature>
<evidence type="ECO:0000313" key="8">
    <source>
        <dbReference type="Proteomes" id="UP001183414"/>
    </source>
</evidence>
<dbReference type="PROSITE" id="PS50893">
    <property type="entry name" value="ABC_TRANSPORTER_2"/>
    <property type="match status" value="1"/>
</dbReference>
<dbReference type="EMBL" id="JAVREQ010000030">
    <property type="protein sequence ID" value="MDT0382061.1"/>
    <property type="molecule type" value="Genomic_DNA"/>
</dbReference>
<evidence type="ECO:0000256" key="4">
    <source>
        <dbReference type="ARBA" id="ARBA00022840"/>
    </source>
</evidence>
<organism evidence="7 8">
    <name type="scientific">Streptomyces hazeniae</name>
    <dbReference type="NCBI Taxonomy" id="3075538"/>
    <lineage>
        <taxon>Bacteria</taxon>
        <taxon>Bacillati</taxon>
        <taxon>Actinomycetota</taxon>
        <taxon>Actinomycetes</taxon>
        <taxon>Kitasatosporales</taxon>
        <taxon>Streptomycetaceae</taxon>
        <taxon>Streptomyces</taxon>
    </lineage>
</organism>
<dbReference type="SUPFAM" id="SSF52540">
    <property type="entry name" value="P-loop containing nucleoside triphosphate hydrolases"/>
    <property type="match status" value="1"/>
</dbReference>
<dbReference type="Pfam" id="PF00005">
    <property type="entry name" value="ABC_tran"/>
    <property type="match status" value="1"/>
</dbReference>
<dbReference type="InterPro" id="IPR013563">
    <property type="entry name" value="Oligopep_ABC_C"/>
</dbReference>
<evidence type="ECO:0000256" key="1">
    <source>
        <dbReference type="ARBA" id="ARBA00005417"/>
    </source>
</evidence>
<reference evidence="8" key="1">
    <citation type="submission" date="2023-07" db="EMBL/GenBank/DDBJ databases">
        <title>30 novel species of actinomycetes from the DSMZ collection.</title>
        <authorList>
            <person name="Nouioui I."/>
        </authorList>
    </citation>
    <scope>NUCLEOTIDE SEQUENCE [LARGE SCALE GENOMIC DNA]</scope>
    <source>
        <strain evidence="8">DSM 42041</strain>
    </source>
</reference>
<comment type="caution">
    <text evidence="7">The sequence shown here is derived from an EMBL/GenBank/DDBJ whole genome shotgun (WGS) entry which is preliminary data.</text>
</comment>
<evidence type="ECO:0000256" key="3">
    <source>
        <dbReference type="ARBA" id="ARBA00022741"/>
    </source>
</evidence>
<keyword evidence="8" id="KW-1185">Reference proteome</keyword>
<dbReference type="PROSITE" id="PS00211">
    <property type="entry name" value="ABC_TRANSPORTER_1"/>
    <property type="match status" value="1"/>
</dbReference>
<dbReference type="Pfam" id="PF08352">
    <property type="entry name" value="oligo_HPY"/>
    <property type="match status" value="1"/>
</dbReference>
<name>A0ABU2NYJ3_9ACTN</name>
<dbReference type="InterPro" id="IPR003439">
    <property type="entry name" value="ABC_transporter-like_ATP-bd"/>
</dbReference>
<dbReference type="SMART" id="SM00382">
    <property type="entry name" value="AAA"/>
    <property type="match status" value="1"/>
</dbReference>
<evidence type="ECO:0000256" key="5">
    <source>
        <dbReference type="SAM" id="MobiDB-lite"/>
    </source>
</evidence>
<keyword evidence="4 7" id="KW-0067">ATP-binding</keyword>
<dbReference type="NCBIfam" id="NF008453">
    <property type="entry name" value="PRK11308.1"/>
    <property type="match status" value="1"/>
</dbReference>
<dbReference type="CDD" id="cd03257">
    <property type="entry name" value="ABC_NikE_OppD_transporters"/>
    <property type="match status" value="1"/>
</dbReference>
<dbReference type="PANTHER" id="PTHR43776:SF7">
    <property type="entry name" value="D,D-DIPEPTIDE TRANSPORT ATP-BINDING PROTEIN DDPF-RELATED"/>
    <property type="match status" value="1"/>
</dbReference>
<feature type="region of interest" description="Disordered" evidence="5">
    <location>
        <begin position="368"/>
        <end position="409"/>
    </location>
</feature>
<dbReference type="InterPro" id="IPR027417">
    <property type="entry name" value="P-loop_NTPase"/>
</dbReference>
<keyword evidence="3" id="KW-0547">Nucleotide-binding</keyword>